<gene>
    <name evidence="4" type="ORF">WNY63_01825</name>
</gene>
<keyword evidence="5" id="KW-1185">Reference proteome</keyword>
<dbReference type="PANTHER" id="PTHR35936:SF35">
    <property type="entry name" value="L-CYSTINE-BINDING PROTEIN TCYJ"/>
    <property type="match status" value="1"/>
</dbReference>
<dbReference type="PROSITE" id="PS51257">
    <property type="entry name" value="PROKAR_LIPOPROTEIN"/>
    <property type="match status" value="1"/>
</dbReference>
<organism evidence="4 5">
    <name type="scientific">Pseudoalteromonas neustonica</name>
    <dbReference type="NCBI Taxonomy" id="1840331"/>
    <lineage>
        <taxon>Bacteria</taxon>
        <taxon>Pseudomonadati</taxon>
        <taxon>Pseudomonadota</taxon>
        <taxon>Gammaproteobacteria</taxon>
        <taxon>Alteromonadales</taxon>
        <taxon>Pseudoalteromonadaceae</taxon>
        <taxon>Pseudoalteromonas</taxon>
    </lineage>
</organism>
<dbReference type="EMBL" id="JBBMQU010000002">
    <property type="protein sequence ID" value="MEM5549472.1"/>
    <property type="molecule type" value="Genomic_DNA"/>
</dbReference>
<comment type="caution">
    <text evidence="4">The sequence shown here is derived from an EMBL/GenBank/DDBJ whole genome shotgun (WGS) entry which is preliminary data.</text>
</comment>
<keyword evidence="2" id="KW-0732">Signal</keyword>
<dbReference type="Proteomes" id="UP001388366">
    <property type="component" value="Unassembled WGS sequence"/>
</dbReference>
<comment type="similarity">
    <text evidence="1">Belongs to the bacterial solute-binding protein 3 family.</text>
</comment>
<evidence type="ECO:0000256" key="2">
    <source>
        <dbReference type="ARBA" id="ARBA00022729"/>
    </source>
</evidence>
<dbReference type="RefSeq" id="WP_054204054.1">
    <property type="nucleotide sequence ID" value="NZ_JBBMQU010000002.1"/>
</dbReference>
<sequence length="260" mass="29984">MSMPPIKYIFILFALIAQVSIACERTMKIGLGQPWPPFYFEGEQTLSGIDIEVTRLILNKAGFCSEFVVLPSSIRGLVELKKGHVDLVPAASFSHQRAQYSYFSIPYRRERMRLFWYEDAKLFNHNLQSLMSLRQTFVVNNGGYYGKEFESLSSQEQFKELIVRVPMIKQRLYMLKAKRVDFMIDDETSGLYLIKQEKIAGVTLHPHVVHDNPIHFMLSRKSLSHLELKKINIAISNNQAAIKQIIESYTQSRPFLGNST</sequence>
<dbReference type="PANTHER" id="PTHR35936">
    <property type="entry name" value="MEMBRANE-BOUND LYTIC MUREIN TRANSGLYCOSYLASE F"/>
    <property type="match status" value="1"/>
</dbReference>
<evidence type="ECO:0000313" key="4">
    <source>
        <dbReference type="EMBL" id="MEM5549472.1"/>
    </source>
</evidence>
<proteinExistence type="inferred from homology"/>
<feature type="domain" description="Solute-binding protein family 3/N-terminal" evidence="3">
    <location>
        <begin position="28"/>
        <end position="165"/>
    </location>
</feature>
<protein>
    <submittedName>
        <fullName evidence="4">Transporter substrate-binding domain-containing protein</fullName>
    </submittedName>
</protein>
<evidence type="ECO:0000256" key="1">
    <source>
        <dbReference type="ARBA" id="ARBA00010333"/>
    </source>
</evidence>
<reference evidence="4 5" key="1">
    <citation type="submission" date="2024-03" db="EMBL/GenBank/DDBJ databases">
        <title>Community enrichment and isolation of bacterial strains for fucoidan degradation.</title>
        <authorList>
            <person name="Sichert A."/>
        </authorList>
    </citation>
    <scope>NUCLEOTIDE SEQUENCE [LARGE SCALE GENOMIC DNA]</scope>
    <source>
        <strain evidence="4 5">AS81</strain>
    </source>
</reference>
<evidence type="ECO:0000259" key="3">
    <source>
        <dbReference type="Pfam" id="PF00497"/>
    </source>
</evidence>
<evidence type="ECO:0000313" key="5">
    <source>
        <dbReference type="Proteomes" id="UP001388366"/>
    </source>
</evidence>
<dbReference type="InterPro" id="IPR001638">
    <property type="entry name" value="Solute-binding_3/MltF_N"/>
</dbReference>
<name>A0ABU9TXG2_9GAMM</name>
<accession>A0ABU9TXG2</accession>
<dbReference type="SUPFAM" id="SSF53850">
    <property type="entry name" value="Periplasmic binding protein-like II"/>
    <property type="match status" value="1"/>
</dbReference>
<dbReference type="Gene3D" id="3.40.190.10">
    <property type="entry name" value="Periplasmic binding protein-like II"/>
    <property type="match status" value="2"/>
</dbReference>
<dbReference type="Pfam" id="PF00497">
    <property type="entry name" value="SBP_bac_3"/>
    <property type="match status" value="1"/>
</dbReference>